<protein>
    <submittedName>
        <fullName evidence="2">Uncharacterized protein</fullName>
    </submittedName>
</protein>
<gene>
    <name evidence="2" type="ORF">OXX778_LOCUS14126</name>
</gene>
<keyword evidence="3" id="KW-1185">Reference proteome</keyword>
<evidence type="ECO:0000313" key="3">
    <source>
        <dbReference type="Proteomes" id="UP000663879"/>
    </source>
</evidence>
<comment type="caution">
    <text evidence="2">The sequence shown here is derived from an EMBL/GenBank/DDBJ whole genome shotgun (WGS) entry which is preliminary data.</text>
</comment>
<accession>A0A814DF77</accession>
<sequence>MSRRIGKIRIRNQENDNAQDNEETNKTDEDIKQESNSPNKTQTIGQNESEILFKKALLNKNKRIERLRSSNQNVREV</sequence>
<organism evidence="2 3">
    <name type="scientific">Brachionus calyciflorus</name>
    <dbReference type="NCBI Taxonomy" id="104777"/>
    <lineage>
        <taxon>Eukaryota</taxon>
        <taxon>Metazoa</taxon>
        <taxon>Spiralia</taxon>
        <taxon>Gnathifera</taxon>
        <taxon>Rotifera</taxon>
        <taxon>Eurotatoria</taxon>
        <taxon>Monogononta</taxon>
        <taxon>Pseudotrocha</taxon>
        <taxon>Ploima</taxon>
        <taxon>Brachionidae</taxon>
        <taxon>Brachionus</taxon>
    </lineage>
</organism>
<evidence type="ECO:0000256" key="1">
    <source>
        <dbReference type="SAM" id="MobiDB-lite"/>
    </source>
</evidence>
<dbReference type="AlphaFoldDB" id="A0A814DF77"/>
<dbReference type="Proteomes" id="UP000663879">
    <property type="component" value="Unassembled WGS sequence"/>
</dbReference>
<dbReference type="EMBL" id="CAJNOC010002844">
    <property type="protein sequence ID" value="CAF0954582.1"/>
    <property type="molecule type" value="Genomic_DNA"/>
</dbReference>
<feature type="compositionally biased region" description="Basic residues" evidence="1">
    <location>
        <begin position="1"/>
        <end position="10"/>
    </location>
</feature>
<feature type="compositionally biased region" description="Basic and acidic residues" evidence="1">
    <location>
        <begin position="23"/>
        <end position="33"/>
    </location>
</feature>
<evidence type="ECO:0000313" key="2">
    <source>
        <dbReference type="EMBL" id="CAF0954582.1"/>
    </source>
</evidence>
<feature type="region of interest" description="Disordered" evidence="1">
    <location>
        <begin position="1"/>
        <end position="48"/>
    </location>
</feature>
<feature type="compositionally biased region" description="Polar residues" evidence="1">
    <location>
        <begin position="34"/>
        <end position="48"/>
    </location>
</feature>
<name>A0A814DF77_9BILA</name>
<reference evidence="2" key="1">
    <citation type="submission" date="2021-02" db="EMBL/GenBank/DDBJ databases">
        <authorList>
            <person name="Nowell W R."/>
        </authorList>
    </citation>
    <scope>NUCLEOTIDE SEQUENCE</scope>
    <source>
        <strain evidence="2">Ploen Becks lab</strain>
    </source>
</reference>
<proteinExistence type="predicted"/>